<feature type="non-terminal residue" evidence="3">
    <location>
        <position position="197"/>
    </location>
</feature>
<evidence type="ECO:0000256" key="1">
    <source>
        <dbReference type="SAM" id="MobiDB-lite"/>
    </source>
</evidence>
<protein>
    <recommendedName>
        <fullName evidence="5">Autophagy-related protein 27</fullName>
    </recommendedName>
</protein>
<evidence type="ECO:0000256" key="2">
    <source>
        <dbReference type="SAM" id="Phobius"/>
    </source>
</evidence>
<keyword evidence="2" id="KW-1133">Transmembrane helix</keyword>
<sequence length="197" mass="21087">MALFSVLGNALSSGRSMQVATGPDPSWLFRGILGGTGRKGDDGQVGKSTSSDDDAADNQNANSTALLVPAAAKEEGRYIKGDPLNGYYDFVISEGSYKFWAAFQVATAVLIIYSTFAAIYYSKVSPLTSDYDYIDYLNGGRSFAGGRSTMVGPAPAASARGDHGSLSWQDRMLDKPWFNMAAQSFAFVMEAIERAPK</sequence>
<accession>A0ABD1CMR0</accession>
<keyword evidence="4" id="KW-1185">Reference proteome</keyword>
<evidence type="ECO:0008006" key="5">
    <source>
        <dbReference type="Google" id="ProtNLM"/>
    </source>
</evidence>
<comment type="caution">
    <text evidence="3">The sequence shown here is derived from an EMBL/GenBank/DDBJ whole genome shotgun (WGS) entry which is preliminary data.</text>
</comment>
<evidence type="ECO:0000313" key="3">
    <source>
        <dbReference type="EMBL" id="KAL1377653.1"/>
    </source>
</evidence>
<feature type="transmembrane region" description="Helical" evidence="2">
    <location>
        <begin position="99"/>
        <end position="121"/>
    </location>
</feature>
<name>A0ABD1CMR0_CULPP</name>
<dbReference type="EMBL" id="JBEHCU010010828">
    <property type="protein sequence ID" value="KAL1377653.1"/>
    <property type="molecule type" value="Genomic_DNA"/>
</dbReference>
<keyword evidence="2" id="KW-0812">Transmembrane</keyword>
<evidence type="ECO:0000313" key="4">
    <source>
        <dbReference type="Proteomes" id="UP001562425"/>
    </source>
</evidence>
<gene>
    <name evidence="3" type="ORF">pipiens_020314</name>
</gene>
<organism evidence="3 4">
    <name type="scientific">Culex pipiens pipiens</name>
    <name type="common">Northern house mosquito</name>
    <dbReference type="NCBI Taxonomy" id="38569"/>
    <lineage>
        <taxon>Eukaryota</taxon>
        <taxon>Metazoa</taxon>
        <taxon>Ecdysozoa</taxon>
        <taxon>Arthropoda</taxon>
        <taxon>Hexapoda</taxon>
        <taxon>Insecta</taxon>
        <taxon>Pterygota</taxon>
        <taxon>Neoptera</taxon>
        <taxon>Endopterygota</taxon>
        <taxon>Diptera</taxon>
        <taxon>Nematocera</taxon>
        <taxon>Culicoidea</taxon>
        <taxon>Culicidae</taxon>
        <taxon>Culicinae</taxon>
        <taxon>Culicini</taxon>
        <taxon>Culex</taxon>
        <taxon>Culex</taxon>
    </lineage>
</organism>
<reference evidence="3 4" key="1">
    <citation type="submission" date="2024-05" db="EMBL/GenBank/DDBJ databases">
        <title>Culex pipiens pipiens assembly and annotation.</title>
        <authorList>
            <person name="Alout H."/>
            <person name="Durand T."/>
        </authorList>
    </citation>
    <scope>NUCLEOTIDE SEQUENCE [LARGE SCALE GENOMIC DNA]</scope>
    <source>
        <strain evidence="3">HA-2024</strain>
        <tissue evidence="3">Whole body</tissue>
    </source>
</reference>
<keyword evidence="2" id="KW-0472">Membrane</keyword>
<dbReference type="AlphaFoldDB" id="A0ABD1CMR0"/>
<feature type="region of interest" description="Disordered" evidence="1">
    <location>
        <begin position="38"/>
        <end position="59"/>
    </location>
</feature>
<dbReference type="Proteomes" id="UP001562425">
    <property type="component" value="Unassembled WGS sequence"/>
</dbReference>
<proteinExistence type="predicted"/>